<dbReference type="WBParaSite" id="ES5_v2.g15569.t1">
    <property type="protein sequence ID" value="ES5_v2.g15569.t1"/>
    <property type="gene ID" value="ES5_v2.g15569"/>
</dbReference>
<sequence length="290" mass="31892">MLEFLKIGTSQQNKPKEGTKKCSTPLKDKSIIGSIIATKNGQLNECCGFCSTTNGCKAYSWKNKNGGECYLKNSVGPIFEEKNTYVGLPTETSVPVFQRNSHIDGCAGPYSNKNIKFNDIHKRRGTLEECGKFCGGTAKCVAFAWDEWEGGTCWLKSSIGPAVDDVGVYVGICGCRDFNPEKCKELAQKGECSKNTVKLECLLSCGFCGNETCYNKHSHCEQWRAAGECTKNPTFMHLKCPWSCKTCKPCSDNHASCKGWATIGECEKNPKYMLPNCAKSCKKCETAIFA</sequence>
<dbReference type="Proteomes" id="UP000887579">
    <property type="component" value="Unplaced"/>
</dbReference>
<accession>A0AC34FEG5</accession>
<reference evidence="2" key="1">
    <citation type="submission" date="2022-11" db="UniProtKB">
        <authorList>
            <consortium name="WormBaseParasite"/>
        </authorList>
    </citation>
    <scope>IDENTIFICATION</scope>
</reference>
<organism evidence="1 2">
    <name type="scientific">Panagrolaimus sp. ES5</name>
    <dbReference type="NCBI Taxonomy" id="591445"/>
    <lineage>
        <taxon>Eukaryota</taxon>
        <taxon>Metazoa</taxon>
        <taxon>Ecdysozoa</taxon>
        <taxon>Nematoda</taxon>
        <taxon>Chromadorea</taxon>
        <taxon>Rhabditida</taxon>
        <taxon>Tylenchina</taxon>
        <taxon>Panagrolaimomorpha</taxon>
        <taxon>Panagrolaimoidea</taxon>
        <taxon>Panagrolaimidae</taxon>
        <taxon>Panagrolaimus</taxon>
    </lineage>
</organism>
<name>A0AC34FEG5_9BILA</name>
<evidence type="ECO:0000313" key="2">
    <source>
        <dbReference type="WBParaSite" id="ES5_v2.g15569.t1"/>
    </source>
</evidence>
<proteinExistence type="predicted"/>
<evidence type="ECO:0000313" key="1">
    <source>
        <dbReference type="Proteomes" id="UP000887579"/>
    </source>
</evidence>
<protein>
    <submittedName>
        <fullName evidence="2">Uncharacterized protein</fullName>
    </submittedName>
</protein>